<evidence type="ECO:0000256" key="1">
    <source>
        <dbReference type="SAM" id="MobiDB-lite"/>
    </source>
</evidence>
<gene>
    <name evidence="2" type="ORF">R1flu_013285</name>
</gene>
<feature type="compositionally biased region" description="Basic and acidic residues" evidence="1">
    <location>
        <begin position="81"/>
        <end position="93"/>
    </location>
</feature>
<feature type="region of interest" description="Disordered" evidence="1">
    <location>
        <begin position="1"/>
        <end position="44"/>
    </location>
</feature>
<proteinExistence type="predicted"/>
<name>A0ABD1YGE8_9MARC</name>
<evidence type="ECO:0000313" key="2">
    <source>
        <dbReference type="EMBL" id="KAL2628599.1"/>
    </source>
</evidence>
<evidence type="ECO:0000313" key="3">
    <source>
        <dbReference type="Proteomes" id="UP001605036"/>
    </source>
</evidence>
<dbReference type="EMBL" id="JBHFFA010000004">
    <property type="protein sequence ID" value="KAL2628599.1"/>
    <property type="molecule type" value="Genomic_DNA"/>
</dbReference>
<sequence>MVAEEGVTEVEGGVTEVEGGVPEPEAGNMEGEEGVTEAEGGVTEVEAKNMEVEEGVMEADGGVMEADLEEATEAEGGVTEPHLEEAADREGGVTKAEEVAREMEYWDFRNLVVLPTGRRVEHESQVIDDFHAGGDHGTLSDTLAVGDVFAMKADDEEMEYWLLRCTARKHKITEKEVRCPWNIEHIFTRDEVVVYGRSSELAASAPLPYFVKLFTWLLPEPLNGVQK</sequence>
<organism evidence="2 3">
    <name type="scientific">Riccia fluitans</name>
    <dbReference type="NCBI Taxonomy" id="41844"/>
    <lineage>
        <taxon>Eukaryota</taxon>
        <taxon>Viridiplantae</taxon>
        <taxon>Streptophyta</taxon>
        <taxon>Embryophyta</taxon>
        <taxon>Marchantiophyta</taxon>
        <taxon>Marchantiopsida</taxon>
        <taxon>Marchantiidae</taxon>
        <taxon>Marchantiales</taxon>
        <taxon>Ricciaceae</taxon>
        <taxon>Riccia</taxon>
    </lineage>
</organism>
<dbReference type="AlphaFoldDB" id="A0ABD1YGE8"/>
<dbReference type="Proteomes" id="UP001605036">
    <property type="component" value="Unassembled WGS sequence"/>
</dbReference>
<feature type="region of interest" description="Disordered" evidence="1">
    <location>
        <begin position="70"/>
        <end position="93"/>
    </location>
</feature>
<accession>A0ABD1YGE8</accession>
<evidence type="ECO:0008006" key="4">
    <source>
        <dbReference type="Google" id="ProtNLM"/>
    </source>
</evidence>
<reference evidence="2 3" key="1">
    <citation type="submission" date="2024-09" db="EMBL/GenBank/DDBJ databases">
        <title>Chromosome-scale assembly of Riccia fluitans.</title>
        <authorList>
            <person name="Paukszto L."/>
            <person name="Sawicki J."/>
            <person name="Karawczyk K."/>
            <person name="Piernik-Szablinska J."/>
            <person name="Szczecinska M."/>
            <person name="Mazdziarz M."/>
        </authorList>
    </citation>
    <scope>NUCLEOTIDE SEQUENCE [LARGE SCALE GENOMIC DNA]</scope>
    <source>
        <strain evidence="2">Rf_01</strain>
        <tissue evidence="2">Aerial parts of the thallus</tissue>
    </source>
</reference>
<keyword evidence="3" id="KW-1185">Reference proteome</keyword>
<comment type="caution">
    <text evidence="2">The sequence shown here is derived from an EMBL/GenBank/DDBJ whole genome shotgun (WGS) entry which is preliminary data.</text>
</comment>
<protein>
    <recommendedName>
        <fullName evidence="4">BAH domain-containing protein</fullName>
    </recommendedName>
</protein>
<feature type="compositionally biased region" description="Low complexity" evidence="1">
    <location>
        <begin position="1"/>
        <end position="27"/>
    </location>
</feature>